<evidence type="ECO:0000256" key="1">
    <source>
        <dbReference type="SAM" id="MobiDB-lite"/>
    </source>
</evidence>
<dbReference type="InterPro" id="IPR001810">
    <property type="entry name" value="F-box_dom"/>
</dbReference>
<dbReference type="Proteomes" id="UP000310189">
    <property type="component" value="Unassembled WGS sequence"/>
</dbReference>
<name>A0A4T0FDL5_9BASI</name>
<evidence type="ECO:0000313" key="3">
    <source>
        <dbReference type="EMBL" id="TIA86282.1"/>
    </source>
</evidence>
<organism evidence="3 4">
    <name type="scientific">Wallemia hederae</name>
    <dbReference type="NCBI Taxonomy" id="1540922"/>
    <lineage>
        <taxon>Eukaryota</taxon>
        <taxon>Fungi</taxon>
        <taxon>Dikarya</taxon>
        <taxon>Basidiomycota</taxon>
        <taxon>Wallemiomycotina</taxon>
        <taxon>Wallemiomycetes</taxon>
        <taxon>Wallemiales</taxon>
        <taxon>Wallemiaceae</taxon>
        <taxon>Wallemia</taxon>
    </lineage>
</organism>
<comment type="caution">
    <text evidence="3">The sequence shown here is derived from an EMBL/GenBank/DDBJ whole genome shotgun (WGS) entry which is preliminary data.</text>
</comment>
<dbReference type="EMBL" id="SPNW01000084">
    <property type="protein sequence ID" value="TIA86282.1"/>
    <property type="molecule type" value="Genomic_DNA"/>
</dbReference>
<evidence type="ECO:0000313" key="4">
    <source>
        <dbReference type="Proteomes" id="UP000310189"/>
    </source>
</evidence>
<gene>
    <name evidence="3" type="ORF">E3P99_03720</name>
</gene>
<feature type="region of interest" description="Disordered" evidence="1">
    <location>
        <begin position="32"/>
        <end position="64"/>
    </location>
</feature>
<protein>
    <recommendedName>
        <fullName evidence="2">F-box domain-containing protein</fullName>
    </recommendedName>
</protein>
<reference evidence="3 4" key="1">
    <citation type="submission" date="2019-03" db="EMBL/GenBank/DDBJ databases">
        <title>Sequencing 23 genomes of Wallemia ichthyophaga.</title>
        <authorList>
            <person name="Gostincar C."/>
        </authorList>
    </citation>
    <scope>NUCLEOTIDE SEQUENCE [LARGE SCALE GENOMIC DNA]</scope>
    <source>
        <strain evidence="3 4">EXF-5753</strain>
    </source>
</reference>
<feature type="domain" description="F-box" evidence="2">
    <location>
        <begin position="72"/>
        <end position="117"/>
    </location>
</feature>
<sequence>MPFSLPSLYSQSPTNKPLITFRLAVPFPKHSSQMASKNAANKGSQSKTKTGKGRRKGKGIGGRGKKQWTITGFDYLALPSEIKLMIMEHLDKSALFALSGTCTQLLTFDAARRYTHVVIKPRFKFVRLKCLINTNDALAVLRFLENVADTPYKASLLTSLTISVYTDYGKYITNDEERLDLVEYITNAIEELPNLSTLTYINSEKHQLSTEFVWRHEGITTLSIGMLRVIFMEYEGEWPELLIRGCPNLTKLTIYVFEYPGKTSFTDYLNTFLPDKLGVWLAKHGDMVVEMVGVTTAAGRYYGQFFNIADDIKTKAARVDVRTFFWESQKALFWPRGHRTWSNSLTKKEDLPLATLKKDPDHFDDEYIDADVNKSESKSYYNYFFRLSRQAHYLGRFG</sequence>
<feature type="compositionally biased region" description="Basic residues" evidence="1">
    <location>
        <begin position="49"/>
        <end position="64"/>
    </location>
</feature>
<feature type="compositionally biased region" description="Polar residues" evidence="1">
    <location>
        <begin position="32"/>
        <end position="41"/>
    </location>
</feature>
<evidence type="ECO:0000259" key="2">
    <source>
        <dbReference type="PROSITE" id="PS50181"/>
    </source>
</evidence>
<proteinExistence type="predicted"/>
<keyword evidence="4" id="KW-1185">Reference proteome</keyword>
<dbReference type="OrthoDB" id="3409385at2759"/>
<dbReference type="AlphaFoldDB" id="A0A4T0FDL5"/>
<accession>A0A4T0FDL5</accession>
<dbReference type="PROSITE" id="PS50181">
    <property type="entry name" value="FBOX"/>
    <property type="match status" value="1"/>
</dbReference>